<accession>A0ABD1ZAK6</accession>
<dbReference type="EMBL" id="JBHFFA010000002">
    <property type="protein sequence ID" value="KAL2644801.1"/>
    <property type="molecule type" value="Genomic_DNA"/>
</dbReference>
<keyword evidence="2" id="KW-1185">Reference proteome</keyword>
<dbReference type="Proteomes" id="UP001605036">
    <property type="component" value="Unassembled WGS sequence"/>
</dbReference>
<proteinExistence type="predicted"/>
<sequence>MEDRVNLCPCLIHVPTGEIVKSYLQLSGIVKELGWKVFINVSENVWGAWFLPAGLGVQPCYVKVVFLPHPDISKAPSYQLCTVVQAFGRDTFQISYAPLAELRQLDDLSVVLKLVLRLKANGREVLTVRDFAEILAQHGWRKNAGNQFVKQDMSEKNPMNLLTVIQIPAVESTQQLATSDLEYITMVTETIFYLQSPIRSQPSRYVKRFL</sequence>
<evidence type="ECO:0000313" key="2">
    <source>
        <dbReference type="Proteomes" id="UP001605036"/>
    </source>
</evidence>
<comment type="caution">
    <text evidence="1">The sequence shown here is derived from an EMBL/GenBank/DDBJ whole genome shotgun (WGS) entry which is preliminary data.</text>
</comment>
<protein>
    <submittedName>
        <fullName evidence="1">Uncharacterized protein</fullName>
    </submittedName>
</protein>
<reference evidence="1 2" key="1">
    <citation type="submission" date="2024-09" db="EMBL/GenBank/DDBJ databases">
        <title>Chromosome-scale assembly of Riccia fluitans.</title>
        <authorList>
            <person name="Paukszto L."/>
            <person name="Sawicki J."/>
            <person name="Karawczyk K."/>
            <person name="Piernik-Szablinska J."/>
            <person name="Szczecinska M."/>
            <person name="Mazdziarz M."/>
        </authorList>
    </citation>
    <scope>NUCLEOTIDE SEQUENCE [LARGE SCALE GENOMIC DNA]</scope>
    <source>
        <strain evidence="1">Rf_01</strain>
        <tissue evidence="1">Aerial parts of the thallus</tissue>
    </source>
</reference>
<name>A0ABD1ZAK6_9MARC</name>
<evidence type="ECO:0000313" key="1">
    <source>
        <dbReference type="EMBL" id="KAL2644801.1"/>
    </source>
</evidence>
<dbReference type="AlphaFoldDB" id="A0ABD1ZAK6"/>
<organism evidence="1 2">
    <name type="scientific">Riccia fluitans</name>
    <dbReference type="NCBI Taxonomy" id="41844"/>
    <lineage>
        <taxon>Eukaryota</taxon>
        <taxon>Viridiplantae</taxon>
        <taxon>Streptophyta</taxon>
        <taxon>Embryophyta</taxon>
        <taxon>Marchantiophyta</taxon>
        <taxon>Marchantiopsida</taxon>
        <taxon>Marchantiidae</taxon>
        <taxon>Marchantiales</taxon>
        <taxon>Ricciaceae</taxon>
        <taxon>Riccia</taxon>
    </lineage>
</organism>
<gene>
    <name evidence="1" type="ORF">R1flu_012388</name>
</gene>